<evidence type="ECO:0000313" key="3">
    <source>
        <dbReference type="EMBL" id="PPQ34900.1"/>
    </source>
</evidence>
<organism evidence="3 4">
    <name type="scientific">Rhodopila globiformis</name>
    <name type="common">Rhodopseudomonas globiformis</name>
    <dbReference type="NCBI Taxonomy" id="1071"/>
    <lineage>
        <taxon>Bacteria</taxon>
        <taxon>Pseudomonadati</taxon>
        <taxon>Pseudomonadota</taxon>
        <taxon>Alphaproteobacteria</taxon>
        <taxon>Acetobacterales</taxon>
        <taxon>Acetobacteraceae</taxon>
        <taxon>Rhodopila</taxon>
    </lineage>
</organism>
<dbReference type="EMBL" id="NHRY01000084">
    <property type="protein sequence ID" value="PPQ34900.1"/>
    <property type="molecule type" value="Genomic_DNA"/>
</dbReference>
<dbReference type="SUPFAM" id="SSF48317">
    <property type="entry name" value="Acid phosphatase/Vanadium-dependent haloperoxidase"/>
    <property type="match status" value="1"/>
</dbReference>
<dbReference type="InterPro" id="IPR000326">
    <property type="entry name" value="PAP2/HPO"/>
</dbReference>
<keyword evidence="1" id="KW-0472">Membrane</keyword>
<evidence type="ECO:0000313" key="4">
    <source>
        <dbReference type="Proteomes" id="UP000239724"/>
    </source>
</evidence>
<feature type="transmembrane region" description="Helical" evidence="1">
    <location>
        <begin position="209"/>
        <end position="227"/>
    </location>
</feature>
<gene>
    <name evidence="3" type="ORF">CCS01_09310</name>
</gene>
<dbReference type="Gene3D" id="1.20.144.10">
    <property type="entry name" value="Phosphatidic acid phosphatase type 2/haloperoxidase"/>
    <property type="match status" value="1"/>
</dbReference>
<reference evidence="3 4" key="1">
    <citation type="journal article" date="2018" name="Arch. Microbiol.">
        <title>New insights into the metabolic potential of the phototrophic purple bacterium Rhodopila globiformis DSM 161(T) from its draft genome sequence and evidence for a vanadium-dependent nitrogenase.</title>
        <authorList>
            <person name="Imhoff J.F."/>
            <person name="Rahn T."/>
            <person name="Kunzel S."/>
            <person name="Neulinger S.C."/>
        </authorList>
    </citation>
    <scope>NUCLEOTIDE SEQUENCE [LARGE SCALE GENOMIC DNA]</scope>
    <source>
        <strain evidence="3 4">DSM 161</strain>
    </source>
</reference>
<name>A0A2S6NJB5_RHOGL</name>
<proteinExistence type="predicted"/>
<feature type="transmembrane region" description="Helical" evidence="1">
    <location>
        <begin position="101"/>
        <end position="125"/>
    </location>
</feature>
<keyword evidence="1" id="KW-1133">Transmembrane helix</keyword>
<feature type="domain" description="Phosphatidic acid phosphatase type 2/haloperoxidase" evidence="2">
    <location>
        <begin position="137"/>
        <end position="249"/>
    </location>
</feature>
<dbReference type="InterPro" id="IPR036938">
    <property type="entry name" value="PAP2/HPO_sf"/>
</dbReference>
<accession>A0A2S6NJB5</accession>
<keyword evidence="4" id="KW-1185">Reference proteome</keyword>
<dbReference type="Proteomes" id="UP000239724">
    <property type="component" value="Unassembled WGS sequence"/>
</dbReference>
<feature type="transmembrane region" description="Helical" evidence="1">
    <location>
        <begin position="233"/>
        <end position="251"/>
    </location>
</feature>
<comment type="caution">
    <text evidence="3">The sequence shown here is derived from an EMBL/GenBank/DDBJ whole genome shotgun (WGS) entry which is preliminary data.</text>
</comment>
<protein>
    <recommendedName>
        <fullName evidence="2">Phosphatidic acid phosphatase type 2/haloperoxidase domain-containing protein</fullName>
    </recommendedName>
</protein>
<dbReference type="CDD" id="cd01610">
    <property type="entry name" value="PAP2_like"/>
    <property type="match status" value="1"/>
</dbReference>
<dbReference type="AlphaFoldDB" id="A0A2S6NJB5"/>
<dbReference type="RefSeq" id="WP_104518578.1">
    <property type="nucleotide sequence ID" value="NZ_NHRY01000084.1"/>
</dbReference>
<dbReference type="Pfam" id="PF01569">
    <property type="entry name" value="PAP2"/>
    <property type="match status" value="1"/>
</dbReference>
<feature type="transmembrane region" description="Helical" evidence="1">
    <location>
        <begin position="131"/>
        <end position="149"/>
    </location>
</feature>
<evidence type="ECO:0000259" key="2">
    <source>
        <dbReference type="Pfam" id="PF01569"/>
    </source>
</evidence>
<sequence>MISASHSALAPDTAQGRWYGISRRRDTGLMSPFELPADRLPEQSVVARPVWWRRAPTGVRRWAIWSVLSAAAILLCIAFVDQPVARFMYEHPAVSSHGHRLGFLPVTILAAASASVVVIGTIRALRGEVPLFWRRVLFAGLACCVALTLKTEAKFLLGRMGPGEWYWYQTLPFADFHPFHRNGSFPSGHMTAMWSIAPFVWIRYRWMRIPWILASLGVGYALVASKAHFVSDLIGGCLLGGTVGYLFLLAAEHPKRCDDDV</sequence>
<evidence type="ECO:0000256" key="1">
    <source>
        <dbReference type="SAM" id="Phobius"/>
    </source>
</evidence>
<feature type="transmembrane region" description="Helical" evidence="1">
    <location>
        <begin position="62"/>
        <end position="80"/>
    </location>
</feature>
<keyword evidence="1" id="KW-0812">Transmembrane</keyword>